<dbReference type="InterPro" id="IPR041017">
    <property type="entry name" value="Thioredoxin_10"/>
</dbReference>
<protein>
    <submittedName>
        <fullName evidence="2">Thiol-disulfide isomerase/thioredoxin</fullName>
    </submittedName>
</protein>
<evidence type="ECO:0000313" key="2">
    <source>
        <dbReference type="EMBL" id="MBB5062494.1"/>
    </source>
</evidence>
<dbReference type="Proteomes" id="UP000584867">
    <property type="component" value="Unassembled WGS sequence"/>
</dbReference>
<evidence type="ECO:0000259" key="1">
    <source>
        <dbReference type="PROSITE" id="PS51352"/>
    </source>
</evidence>
<dbReference type="SUPFAM" id="SSF52833">
    <property type="entry name" value="Thioredoxin-like"/>
    <property type="match status" value="1"/>
</dbReference>
<dbReference type="PANTHER" id="PTHR42852">
    <property type="entry name" value="THIOL:DISULFIDE INTERCHANGE PROTEIN DSBE"/>
    <property type="match status" value="1"/>
</dbReference>
<dbReference type="InterPro" id="IPR000866">
    <property type="entry name" value="AhpC/TSA"/>
</dbReference>
<dbReference type="GO" id="GO:0016853">
    <property type="term" value="F:isomerase activity"/>
    <property type="evidence" value="ECO:0007669"/>
    <property type="project" value="UniProtKB-KW"/>
</dbReference>
<feature type="domain" description="Thioredoxin" evidence="1">
    <location>
        <begin position="1"/>
        <end position="115"/>
    </location>
</feature>
<dbReference type="PANTHER" id="PTHR42852:SF13">
    <property type="entry name" value="PROTEIN DIPZ"/>
    <property type="match status" value="1"/>
</dbReference>
<dbReference type="Gene3D" id="3.40.30.10">
    <property type="entry name" value="Glutaredoxin"/>
    <property type="match status" value="1"/>
</dbReference>
<dbReference type="InterPro" id="IPR050553">
    <property type="entry name" value="Thioredoxin_ResA/DsbE_sf"/>
</dbReference>
<reference evidence="2 3" key="1">
    <citation type="submission" date="2020-08" db="EMBL/GenBank/DDBJ databases">
        <title>Genomic Encyclopedia of Type Strains, Phase IV (KMG-V): Genome sequencing to study the core and pangenomes of soil and plant-associated prokaryotes.</title>
        <authorList>
            <person name="Whitman W."/>
        </authorList>
    </citation>
    <scope>NUCLEOTIDE SEQUENCE [LARGE SCALE GENOMIC DNA]</scope>
    <source>
        <strain evidence="2 3">X5P3</strain>
    </source>
</reference>
<comment type="caution">
    <text evidence="2">The sequence shown here is derived from an EMBL/GenBank/DDBJ whole genome shotgun (WGS) entry which is preliminary data.</text>
</comment>
<sequence length="291" mass="33119">MLVDFWTFSCINSIRTLPYLRAWSEKYKDKGLVIIGVQSPEFTFEKNLDNVRWAVQNMRLGYPIAVDNEHAIWDAFNNEYWPALYFVDARGRIRHHQFGEGAYEQSEAILQQLLVEAGARGFDKTPASIEPSSIERAAAWNSLKSPETYVGYRQAENFASSGGLHQDKERTYAFPSNLNLNRWALSGDWKVGKESAIADKAGTRIVYRFHARDLHLVMGPAVRGTTVRYRISVDGQAPHSTHGVDVDEQGNGTAIEPRLYQLIRQTEPIADHEFEIEFLDPDVEVFVFTFG</sequence>
<accession>A0A7W8E8F9</accession>
<evidence type="ECO:0000313" key="3">
    <source>
        <dbReference type="Proteomes" id="UP000584867"/>
    </source>
</evidence>
<dbReference type="GO" id="GO:0016209">
    <property type="term" value="F:antioxidant activity"/>
    <property type="evidence" value="ECO:0007669"/>
    <property type="project" value="InterPro"/>
</dbReference>
<proteinExistence type="predicted"/>
<dbReference type="InterPro" id="IPR013766">
    <property type="entry name" value="Thioredoxin_domain"/>
</dbReference>
<gene>
    <name evidence="2" type="ORF">HDF15_000824</name>
</gene>
<dbReference type="Gene3D" id="2.60.120.260">
    <property type="entry name" value="Galactose-binding domain-like"/>
    <property type="match status" value="1"/>
</dbReference>
<dbReference type="Pfam" id="PF00578">
    <property type="entry name" value="AhpC-TSA"/>
    <property type="match status" value="1"/>
</dbReference>
<organism evidence="2 3">
    <name type="scientific">Granulicella mallensis</name>
    <dbReference type="NCBI Taxonomy" id="940614"/>
    <lineage>
        <taxon>Bacteria</taxon>
        <taxon>Pseudomonadati</taxon>
        <taxon>Acidobacteriota</taxon>
        <taxon>Terriglobia</taxon>
        <taxon>Terriglobales</taxon>
        <taxon>Acidobacteriaceae</taxon>
        <taxon>Granulicella</taxon>
    </lineage>
</organism>
<dbReference type="Pfam" id="PF17991">
    <property type="entry name" value="Thioredoxin_10"/>
    <property type="match status" value="1"/>
</dbReference>
<dbReference type="AlphaFoldDB" id="A0A7W8E8F9"/>
<dbReference type="PROSITE" id="PS51352">
    <property type="entry name" value="THIOREDOXIN_2"/>
    <property type="match status" value="1"/>
</dbReference>
<dbReference type="GO" id="GO:0016491">
    <property type="term" value="F:oxidoreductase activity"/>
    <property type="evidence" value="ECO:0007669"/>
    <property type="project" value="InterPro"/>
</dbReference>
<dbReference type="EMBL" id="JACHIO010000003">
    <property type="protein sequence ID" value="MBB5062494.1"/>
    <property type="molecule type" value="Genomic_DNA"/>
</dbReference>
<dbReference type="InterPro" id="IPR036249">
    <property type="entry name" value="Thioredoxin-like_sf"/>
</dbReference>
<keyword evidence="2" id="KW-0413">Isomerase</keyword>
<name>A0A7W8E8F9_9BACT</name>